<dbReference type="InterPro" id="IPR000415">
    <property type="entry name" value="Nitroreductase-like"/>
</dbReference>
<dbReference type="Gene3D" id="3.40.109.10">
    <property type="entry name" value="NADH Oxidase"/>
    <property type="match status" value="2"/>
</dbReference>
<dbReference type="NCBIfam" id="NF047509">
    <property type="entry name" value="Rv3131_FMN_oxido"/>
    <property type="match status" value="1"/>
</dbReference>
<dbReference type="GO" id="GO:0016491">
    <property type="term" value="F:oxidoreductase activity"/>
    <property type="evidence" value="ECO:0007669"/>
    <property type="project" value="InterPro"/>
</dbReference>
<dbReference type="SUPFAM" id="SSF55469">
    <property type="entry name" value="FMN-dependent nitroreductase-like"/>
    <property type="match status" value="2"/>
</dbReference>
<comment type="caution">
    <text evidence="1">The sequence shown here is derived from an EMBL/GenBank/DDBJ whole genome shotgun (WGS) entry which is preliminary data.</text>
</comment>
<evidence type="ECO:0000313" key="1">
    <source>
        <dbReference type="EMBL" id="PMR71656.1"/>
    </source>
</evidence>
<keyword evidence="2" id="KW-1185">Reference proteome</keyword>
<gene>
    <name evidence="1" type="ORF">C1H66_01720</name>
</gene>
<reference evidence="1 2" key="1">
    <citation type="submission" date="2018-01" db="EMBL/GenBank/DDBJ databases">
        <title>Halomonas endophytica sp. nov., isolated from storage liquid in the stems of Populus euphratica.</title>
        <authorList>
            <person name="Chen C."/>
        </authorList>
    </citation>
    <scope>NUCLEOTIDE SEQUENCE [LARGE SCALE GENOMIC DNA]</scope>
    <source>
        <strain evidence="1 2">DSM 26881</strain>
    </source>
</reference>
<dbReference type="EMBL" id="PNRE01000010">
    <property type="protein sequence ID" value="PMR71656.1"/>
    <property type="molecule type" value="Genomic_DNA"/>
</dbReference>
<organism evidence="1 2">
    <name type="scientific">Halomonas heilongjiangensis</name>
    <dbReference type="NCBI Taxonomy" id="1387883"/>
    <lineage>
        <taxon>Bacteria</taxon>
        <taxon>Pseudomonadati</taxon>
        <taxon>Pseudomonadota</taxon>
        <taxon>Gammaproteobacteria</taxon>
        <taxon>Oceanospirillales</taxon>
        <taxon>Halomonadaceae</taxon>
        <taxon>Halomonas</taxon>
    </lineage>
</organism>
<name>A0A2N7TU07_9GAMM</name>
<dbReference type="AlphaFoldDB" id="A0A2N7TU07"/>
<evidence type="ECO:0000313" key="2">
    <source>
        <dbReference type="Proteomes" id="UP000235346"/>
    </source>
</evidence>
<accession>A0A2N7TU07</accession>
<dbReference type="OrthoDB" id="272552at2"/>
<protein>
    <submittedName>
        <fullName evidence="1">Tat pathway signal protein</fullName>
    </submittedName>
</protein>
<dbReference type="Proteomes" id="UP000235346">
    <property type="component" value="Unassembled WGS sequence"/>
</dbReference>
<proteinExistence type="predicted"/>
<sequence length="343" mass="37596">MNYEQAVESIWRHAEGGVTNDAARLKELVRYATLAPSGHNTQCWRFRVADGAIGILPDLSRRTPVVDPDDHHLYVSLGCAAENLSLAARAFGMTGEVTFRPEGDGELLITLDSCRAEAAPLFEAIPARQCTRTDYDGSSLAGEELRLLEAAGTGRGVAVTLLTEREALEKVLEYVVQGNSLQVNNPAFRHELEDWIRFGDREAVEAGDGLSARVMGNPPTPRWLGRWLFRALFRERAENARVARQIRSSAGIAVFVSDADDRAHWVEAGRCYQRFALQATVLGIRNAFVNQPVEEAGVRPAFAKALGLSGGRPDLVVRFGRGKAMPRSLRRPIESVLIPPGPS</sequence>
<dbReference type="RefSeq" id="WP_102626195.1">
    <property type="nucleotide sequence ID" value="NZ_PDOH01000055.1"/>
</dbReference>